<dbReference type="KEGG" id="slt:Slit_2799"/>
<dbReference type="CDD" id="cd02440">
    <property type="entry name" value="AdoMet_MTases"/>
    <property type="match status" value="1"/>
</dbReference>
<dbReference type="RefSeq" id="WP_013030920.1">
    <property type="nucleotide sequence ID" value="NC_013959.1"/>
</dbReference>
<dbReference type="HOGENOM" id="CLU_092709_0_0_4"/>
<evidence type="ECO:0000259" key="1">
    <source>
        <dbReference type="Pfam" id="PF13649"/>
    </source>
</evidence>
<dbReference type="Gene3D" id="3.40.50.150">
    <property type="entry name" value="Vaccinia Virus protein VP39"/>
    <property type="match status" value="1"/>
</dbReference>
<evidence type="ECO:0000313" key="3">
    <source>
        <dbReference type="Proteomes" id="UP000001625"/>
    </source>
</evidence>
<organism evidence="2 3">
    <name type="scientific">Sideroxydans lithotrophicus (strain ES-1)</name>
    <dbReference type="NCBI Taxonomy" id="580332"/>
    <lineage>
        <taxon>Bacteria</taxon>
        <taxon>Pseudomonadati</taxon>
        <taxon>Pseudomonadota</taxon>
        <taxon>Betaproteobacteria</taxon>
        <taxon>Nitrosomonadales</taxon>
        <taxon>Gallionellaceae</taxon>
        <taxon>Sideroxydans</taxon>
    </lineage>
</organism>
<dbReference type="GO" id="GO:0008168">
    <property type="term" value="F:methyltransferase activity"/>
    <property type="evidence" value="ECO:0007669"/>
    <property type="project" value="UniProtKB-KW"/>
</dbReference>
<proteinExistence type="predicted"/>
<gene>
    <name evidence="2" type="ordered locus">Slit_2799</name>
</gene>
<dbReference type="InterPro" id="IPR029063">
    <property type="entry name" value="SAM-dependent_MTases_sf"/>
</dbReference>
<dbReference type="InterPro" id="IPR050508">
    <property type="entry name" value="Methyltransf_Superfamily"/>
</dbReference>
<dbReference type="Proteomes" id="UP000001625">
    <property type="component" value="Chromosome"/>
</dbReference>
<name>D5CPM9_SIDLE</name>
<dbReference type="GO" id="GO:0032259">
    <property type="term" value="P:methylation"/>
    <property type="evidence" value="ECO:0007669"/>
    <property type="project" value="UniProtKB-KW"/>
</dbReference>
<keyword evidence="3" id="KW-1185">Reference proteome</keyword>
<dbReference type="PANTHER" id="PTHR42912">
    <property type="entry name" value="METHYLTRANSFERASE"/>
    <property type="match status" value="1"/>
</dbReference>
<dbReference type="InterPro" id="IPR041698">
    <property type="entry name" value="Methyltransf_25"/>
</dbReference>
<keyword evidence="2" id="KW-0808">Transferase</keyword>
<dbReference type="eggNOG" id="COG2226">
    <property type="taxonomic scope" value="Bacteria"/>
</dbReference>
<sequence length="217" mass="23883">MLFTRPQAQAFYDRFGSKQDAQAFYEDAALDDLIAHAAFEQAASVFELASGTGRFALRLLGRHLPATASYLGIDLSSTMIGLATQRIAPYADRAKVMQTDGTMQFPLPDHSVDRVVCVYLFDILPEDDIRQAIAEAHRVLKPGGKLCVASLTQGVTVASRIVSTLWSLAFRLHPALVGGCRPLRLDRFFDFANWSPDRRNVVVKFGVPTEVVVATPK</sequence>
<protein>
    <submittedName>
        <fullName evidence="2">Methyltransferase type 11</fullName>
    </submittedName>
</protein>
<dbReference type="SUPFAM" id="SSF53335">
    <property type="entry name" value="S-adenosyl-L-methionine-dependent methyltransferases"/>
    <property type="match status" value="1"/>
</dbReference>
<accession>D5CPM9</accession>
<dbReference type="AlphaFoldDB" id="D5CPM9"/>
<dbReference type="EMBL" id="CP001965">
    <property type="protein sequence ID" value="ADE13024.1"/>
    <property type="molecule type" value="Genomic_DNA"/>
</dbReference>
<keyword evidence="2" id="KW-0489">Methyltransferase</keyword>
<dbReference type="Pfam" id="PF13649">
    <property type="entry name" value="Methyltransf_25"/>
    <property type="match status" value="1"/>
</dbReference>
<reference evidence="2 3" key="1">
    <citation type="submission" date="2010-03" db="EMBL/GenBank/DDBJ databases">
        <title>Complete sequence of Sideroxydans lithotrophicus ES-1.</title>
        <authorList>
            <consortium name="US DOE Joint Genome Institute"/>
            <person name="Lucas S."/>
            <person name="Copeland A."/>
            <person name="Lapidus A."/>
            <person name="Cheng J.-F."/>
            <person name="Bruce D."/>
            <person name="Goodwin L."/>
            <person name="Pitluck S."/>
            <person name="Munk A.C."/>
            <person name="Detter J.C."/>
            <person name="Han C."/>
            <person name="Tapia R."/>
            <person name="Larimer F."/>
            <person name="Land M."/>
            <person name="Hauser L."/>
            <person name="Kyrpides N."/>
            <person name="Ivanova N."/>
            <person name="Emerson D."/>
            <person name="Woyke T."/>
        </authorList>
    </citation>
    <scope>NUCLEOTIDE SEQUENCE [LARGE SCALE GENOMIC DNA]</scope>
    <source>
        <strain evidence="2 3">ES-1</strain>
    </source>
</reference>
<feature type="domain" description="Methyltransferase" evidence="1">
    <location>
        <begin position="45"/>
        <end position="144"/>
    </location>
</feature>
<evidence type="ECO:0000313" key="2">
    <source>
        <dbReference type="EMBL" id="ADE13024.1"/>
    </source>
</evidence>